<reference evidence="3" key="1">
    <citation type="submission" date="2022-11" db="UniProtKB">
        <authorList>
            <consortium name="WormBaseParasite"/>
        </authorList>
    </citation>
    <scope>IDENTIFICATION</scope>
</reference>
<dbReference type="GO" id="GO:0007160">
    <property type="term" value="P:cell-matrix adhesion"/>
    <property type="evidence" value="ECO:0007669"/>
    <property type="project" value="InterPro"/>
</dbReference>
<evidence type="ECO:0000259" key="1">
    <source>
        <dbReference type="Pfam" id="PF06119"/>
    </source>
</evidence>
<dbReference type="Proteomes" id="UP000887565">
    <property type="component" value="Unplaced"/>
</dbReference>
<name>A0A915IWX5_ROMCU</name>
<keyword evidence="2" id="KW-1185">Reference proteome</keyword>
<dbReference type="Pfam" id="PF06119">
    <property type="entry name" value="NIDO"/>
    <property type="match status" value="1"/>
</dbReference>
<proteinExistence type="predicted"/>
<evidence type="ECO:0000313" key="3">
    <source>
        <dbReference type="WBParaSite" id="nRc.2.0.1.t18589-RA"/>
    </source>
</evidence>
<dbReference type="InterPro" id="IPR003886">
    <property type="entry name" value="NIDO_dom"/>
</dbReference>
<evidence type="ECO:0000313" key="2">
    <source>
        <dbReference type="Proteomes" id="UP000887565"/>
    </source>
</evidence>
<protein>
    <recommendedName>
        <fullName evidence="1">NIDO domain-containing protein</fullName>
    </recommendedName>
</protein>
<organism evidence="2 3">
    <name type="scientific">Romanomermis culicivorax</name>
    <name type="common">Nematode worm</name>
    <dbReference type="NCBI Taxonomy" id="13658"/>
    <lineage>
        <taxon>Eukaryota</taxon>
        <taxon>Metazoa</taxon>
        <taxon>Ecdysozoa</taxon>
        <taxon>Nematoda</taxon>
        <taxon>Enoplea</taxon>
        <taxon>Dorylaimia</taxon>
        <taxon>Mermithida</taxon>
        <taxon>Mermithoidea</taxon>
        <taxon>Mermithidae</taxon>
        <taxon>Romanomermis</taxon>
    </lineage>
</organism>
<accession>A0A915IWX5</accession>
<dbReference type="AlphaFoldDB" id="A0A915IWX5"/>
<sequence>MEIYSELPVGEVRRTGLAPMYQKVDLTRGGGIYVREITDHVQLDKISMAIEDEFHDKDFNANIAFVVTYDDVIQINQQDDSVSMVLPDTTW</sequence>
<dbReference type="WBParaSite" id="nRc.2.0.1.t18589-RA">
    <property type="protein sequence ID" value="nRc.2.0.1.t18589-RA"/>
    <property type="gene ID" value="nRc.2.0.1.g18589"/>
</dbReference>
<feature type="domain" description="NIDO" evidence="1">
    <location>
        <begin position="15"/>
        <end position="80"/>
    </location>
</feature>